<dbReference type="STRING" id="215637.A0A4V1J4R0"/>
<reference evidence="2" key="1">
    <citation type="journal article" date="2018" name="Nat. Microbiol.">
        <title>Leveraging single-cell genomics to expand the fungal tree of life.</title>
        <authorList>
            <person name="Ahrendt S.R."/>
            <person name="Quandt C.A."/>
            <person name="Ciobanu D."/>
            <person name="Clum A."/>
            <person name="Salamov A."/>
            <person name="Andreopoulos B."/>
            <person name="Cheng J.F."/>
            <person name="Woyke T."/>
            <person name="Pelin A."/>
            <person name="Henrissat B."/>
            <person name="Reynolds N.K."/>
            <person name="Benny G.L."/>
            <person name="Smith M.E."/>
            <person name="James T.Y."/>
            <person name="Grigoriev I.V."/>
        </authorList>
    </citation>
    <scope>NUCLEOTIDE SEQUENCE [LARGE SCALE GENOMIC DNA]</scope>
    <source>
        <strain evidence="2">RSA 468</strain>
    </source>
</reference>
<keyword evidence="2" id="KW-1185">Reference proteome</keyword>
<protein>
    <submittedName>
        <fullName evidence="1">Gti1/Pac2 family-domain-containing protein</fullName>
    </submittedName>
</protein>
<dbReference type="InterPro" id="IPR018608">
    <property type="entry name" value="Gti1/Pac2"/>
</dbReference>
<proteinExistence type="predicted"/>
<gene>
    <name evidence="1" type="ORF">BJ085DRAFT_6377</name>
</gene>
<dbReference type="EMBL" id="ML002655">
    <property type="protein sequence ID" value="RKP36429.1"/>
    <property type="molecule type" value="Genomic_DNA"/>
</dbReference>
<feature type="non-terminal residue" evidence="1">
    <location>
        <position position="156"/>
    </location>
</feature>
<dbReference type="PANTHER" id="PTHR28027:SF1">
    <property type="entry name" value="CAMP INDEPENDENT REGULATORY PROTEIN (AFU_ORTHOLOGUE AFUA_3G09640)"/>
    <property type="match status" value="1"/>
</dbReference>
<dbReference type="GO" id="GO:0003677">
    <property type="term" value="F:DNA binding"/>
    <property type="evidence" value="ECO:0007669"/>
    <property type="project" value="TreeGrafter"/>
</dbReference>
<dbReference type="Pfam" id="PF09729">
    <property type="entry name" value="Gti1_Pac2"/>
    <property type="match status" value="1"/>
</dbReference>
<evidence type="ECO:0000313" key="1">
    <source>
        <dbReference type="EMBL" id="RKP36429.1"/>
    </source>
</evidence>
<name>A0A4V1J4R0_9FUNG</name>
<accession>A0A4V1J4R0</accession>
<organism evidence="1 2">
    <name type="scientific">Dimargaris cristalligena</name>
    <dbReference type="NCBI Taxonomy" id="215637"/>
    <lineage>
        <taxon>Eukaryota</taxon>
        <taxon>Fungi</taxon>
        <taxon>Fungi incertae sedis</taxon>
        <taxon>Zoopagomycota</taxon>
        <taxon>Kickxellomycotina</taxon>
        <taxon>Dimargaritomycetes</taxon>
        <taxon>Dimargaritales</taxon>
        <taxon>Dimargaritaceae</taxon>
        <taxon>Dimargaris</taxon>
    </lineage>
</organism>
<evidence type="ECO:0000313" key="2">
    <source>
        <dbReference type="Proteomes" id="UP000268162"/>
    </source>
</evidence>
<dbReference type="Proteomes" id="UP000268162">
    <property type="component" value="Unassembled WGS sequence"/>
</dbReference>
<sequence>METYYGYIETGHDALLLFEACRQGRFSRVQRRLSDKERSTIRSGSIFVWDEEESGMRRWTDGKTWSPSRVLGCFLTYQELETKRRSIKASPTALSVKNDGLVKKSLSLSTYNGHKLHLICYYSKRDVQERRLRSPSMDPQFTNLVIPHGYYPEMTP</sequence>
<dbReference type="PANTHER" id="PTHR28027">
    <property type="entry name" value="TRANSCRIPTIONAL REGULATOR MIT1"/>
    <property type="match status" value="1"/>
</dbReference>
<dbReference type="AlphaFoldDB" id="A0A4V1J4R0"/>